<dbReference type="AlphaFoldDB" id="A0A4R6M3G8"/>
<keyword evidence="1" id="KW-0732">Signal</keyword>
<proteinExistence type="predicted"/>
<feature type="signal peptide" evidence="1">
    <location>
        <begin position="1"/>
        <end position="20"/>
    </location>
</feature>
<dbReference type="InterPro" id="IPR011852">
    <property type="entry name" value="TRAP_TAXI"/>
</dbReference>
<feature type="chain" id="PRO_5020901509" description="TRAP transporter TAXI family solute receptor" evidence="1">
    <location>
        <begin position="21"/>
        <end position="332"/>
    </location>
</feature>
<reference evidence="2 3" key="1">
    <citation type="submission" date="2019-03" db="EMBL/GenBank/DDBJ databases">
        <title>Genomic Encyclopedia of Type Strains, Phase III (KMG-III): the genomes of soil and plant-associated and newly described type strains.</title>
        <authorList>
            <person name="Whitman W."/>
        </authorList>
    </citation>
    <scope>NUCLEOTIDE SEQUENCE [LARGE SCALE GENOMIC DNA]</scope>
    <source>
        <strain evidence="2 3">CECT 7378</strain>
    </source>
</reference>
<dbReference type="EMBL" id="SNXC01000015">
    <property type="protein sequence ID" value="TDO95821.1"/>
    <property type="molecule type" value="Genomic_DNA"/>
</dbReference>
<evidence type="ECO:0008006" key="4">
    <source>
        <dbReference type="Google" id="ProtNLM"/>
    </source>
</evidence>
<dbReference type="PANTHER" id="PTHR42941">
    <property type="entry name" value="SLL1037 PROTEIN"/>
    <property type="match status" value="1"/>
</dbReference>
<evidence type="ECO:0000313" key="2">
    <source>
        <dbReference type="EMBL" id="TDO95821.1"/>
    </source>
</evidence>
<dbReference type="Pfam" id="PF16868">
    <property type="entry name" value="NMT1_3"/>
    <property type="match status" value="1"/>
</dbReference>
<organism evidence="2 3">
    <name type="scientific">Marinomonas balearica</name>
    <dbReference type="NCBI Taxonomy" id="491947"/>
    <lineage>
        <taxon>Bacteria</taxon>
        <taxon>Pseudomonadati</taxon>
        <taxon>Pseudomonadota</taxon>
        <taxon>Gammaproteobacteria</taxon>
        <taxon>Oceanospirillales</taxon>
        <taxon>Oceanospirillaceae</taxon>
        <taxon>Marinomonas</taxon>
    </lineage>
</organism>
<dbReference type="Proteomes" id="UP000294656">
    <property type="component" value="Unassembled WGS sequence"/>
</dbReference>
<evidence type="ECO:0000256" key="1">
    <source>
        <dbReference type="SAM" id="SignalP"/>
    </source>
</evidence>
<dbReference type="SUPFAM" id="SSF53850">
    <property type="entry name" value="Periplasmic binding protein-like II"/>
    <property type="match status" value="1"/>
</dbReference>
<dbReference type="NCBIfam" id="TIGR02122">
    <property type="entry name" value="TRAP_TAXI"/>
    <property type="match status" value="1"/>
</dbReference>
<dbReference type="Gene3D" id="3.40.190.10">
    <property type="entry name" value="Periplasmic binding protein-like II"/>
    <property type="match status" value="2"/>
</dbReference>
<dbReference type="PANTHER" id="PTHR42941:SF1">
    <property type="entry name" value="SLL1037 PROTEIN"/>
    <property type="match status" value="1"/>
</dbReference>
<comment type="caution">
    <text evidence="2">The sequence shown here is derived from an EMBL/GenBank/DDBJ whole genome shotgun (WGS) entry which is preliminary data.</text>
</comment>
<evidence type="ECO:0000313" key="3">
    <source>
        <dbReference type="Proteomes" id="UP000294656"/>
    </source>
</evidence>
<gene>
    <name evidence="2" type="ORF">DFP79_3179</name>
</gene>
<accession>A0A4R6M3G8</accession>
<name>A0A4R6M3G8_9GAMM</name>
<sequence length="332" mass="35762">MSTRVRVGYRAITMASCALLALTSANVRSEQIAMETAGAASVLAMIPQAMAPYWSDAGVDLQLSLGQTLTKSLLKLGRGKLDTAVVPPSAFVSMQHARPPYKNLGNVAKEAASNVRSLFGLPGSVYHAITWADDDITEWKDGVNKRIYVGPPAGIANDQIHALTSAAGLKPDQYESVRAPWGVGAQSFKDGQFDIYISVFGLGSQTLAEMSLSRNIRLLGVPGSNMIPPADLVMQPTEIPAHTYPGQVNEESVLTWQTVMMMAARKDLPDDIAYSLTKTYFENRLAVAESNASLSTVATTDYFAGVNAPLHPGAVKYYRELNISIPENLLIK</sequence>
<dbReference type="RefSeq" id="WP_243730295.1">
    <property type="nucleotide sequence ID" value="NZ_SNXC01000015.1"/>
</dbReference>
<protein>
    <recommendedName>
        <fullName evidence="4">TRAP transporter TAXI family solute receptor</fullName>
    </recommendedName>
</protein>
<keyword evidence="3" id="KW-1185">Reference proteome</keyword>